<dbReference type="Gene3D" id="3.40.630.10">
    <property type="entry name" value="Zn peptidases"/>
    <property type="match status" value="2"/>
</dbReference>
<evidence type="ECO:0000313" key="4">
    <source>
        <dbReference type="Proteomes" id="UP000198984"/>
    </source>
</evidence>
<keyword evidence="1" id="KW-0732">Signal</keyword>
<dbReference type="EMBL" id="FOBB01000011">
    <property type="protein sequence ID" value="SEN60256.1"/>
    <property type="molecule type" value="Genomic_DNA"/>
</dbReference>
<dbReference type="STRING" id="573321.SAMN04488505_111173"/>
<dbReference type="InterPro" id="IPR045175">
    <property type="entry name" value="M28_fam"/>
</dbReference>
<reference evidence="3 4" key="1">
    <citation type="submission" date="2016-10" db="EMBL/GenBank/DDBJ databases">
        <authorList>
            <person name="de Groot N.N."/>
        </authorList>
    </citation>
    <scope>NUCLEOTIDE SEQUENCE [LARGE SCALE GENOMIC DNA]</scope>
    <source>
        <strain evidence="3 4">DSM 21039</strain>
    </source>
</reference>
<dbReference type="Pfam" id="PF04389">
    <property type="entry name" value="Peptidase_M28"/>
    <property type="match status" value="1"/>
</dbReference>
<dbReference type="SUPFAM" id="SSF53187">
    <property type="entry name" value="Zn-dependent exopeptidases"/>
    <property type="match status" value="1"/>
</dbReference>
<name>A0A1H8HWJ0_9BACT</name>
<dbReference type="InterPro" id="IPR007484">
    <property type="entry name" value="Peptidase_M28"/>
</dbReference>
<proteinExistence type="predicted"/>
<feature type="signal peptide" evidence="1">
    <location>
        <begin position="1"/>
        <end position="21"/>
    </location>
</feature>
<evidence type="ECO:0000256" key="1">
    <source>
        <dbReference type="SAM" id="SignalP"/>
    </source>
</evidence>
<dbReference type="AlphaFoldDB" id="A0A1H8HWJ0"/>
<sequence>MYRIWLTTTVILAAFSLNARSQDSISSSEVKRIISTLAADDMQGRKTFSPGIDKAATFIEQEFQKAGLQPWQNAKGYRQTFYMYRVKPVSVNLTINGEKRVSENVIVKSTAGQLNWNQEGQVAEQHIKSGDNFFDRVRALRSQKGNTIVWVDAAQSESFRQYGEYLQQNYQMADSGNLVLVLQEPTDTAIRSVNLDVRQQVTPLPLFNVVGMIPGSSRPDEYVIFSAHYDHIGILKPVEQDSIANGADDDASGSTAVMMLANYYKNHKPARTLIFATFTGEEMGSYGARFFSQLMQPEKVVAMFNIEMIGKESKFGKNSAFITGFERSDFGQILQRNLEGSIFHFYPDPYPDQQLFYRSDNATLARLGVPAHTISTDQIDTDSLYHSVNDEVETLDIQNITSTIQAIAVSAVSIVDGKDTPSRVATEGLKP</sequence>
<dbReference type="GO" id="GO:0008235">
    <property type="term" value="F:metalloexopeptidase activity"/>
    <property type="evidence" value="ECO:0007669"/>
    <property type="project" value="InterPro"/>
</dbReference>
<evidence type="ECO:0000313" key="3">
    <source>
        <dbReference type="EMBL" id="SEN60256.1"/>
    </source>
</evidence>
<dbReference type="PANTHER" id="PTHR12147:SF26">
    <property type="entry name" value="PEPTIDASE M28 DOMAIN-CONTAINING PROTEIN"/>
    <property type="match status" value="1"/>
</dbReference>
<protein>
    <submittedName>
        <fullName evidence="3">Peptidase family M28</fullName>
    </submittedName>
</protein>
<dbReference type="PANTHER" id="PTHR12147">
    <property type="entry name" value="METALLOPEPTIDASE M28 FAMILY MEMBER"/>
    <property type="match status" value="1"/>
</dbReference>
<gene>
    <name evidence="3" type="ORF">SAMN04488505_111173</name>
</gene>
<organism evidence="3 4">
    <name type="scientific">Chitinophaga rupis</name>
    <dbReference type="NCBI Taxonomy" id="573321"/>
    <lineage>
        <taxon>Bacteria</taxon>
        <taxon>Pseudomonadati</taxon>
        <taxon>Bacteroidota</taxon>
        <taxon>Chitinophagia</taxon>
        <taxon>Chitinophagales</taxon>
        <taxon>Chitinophagaceae</taxon>
        <taxon>Chitinophaga</taxon>
    </lineage>
</organism>
<keyword evidence="4" id="KW-1185">Reference proteome</keyword>
<evidence type="ECO:0000259" key="2">
    <source>
        <dbReference type="Pfam" id="PF04389"/>
    </source>
</evidence>
<dbReference type="RefSeq" id="WP_089920306.1">
    <property type="nucleotide sequence ID" value="NZ_FOBB01000011.1"/>
</dbReference>
<dbReference type="OrthoDB" id="9764939at2"/>
<feature type="domain" description="Peptidase M28" evidence="2">
    <location>
        <begin position="208"/>
        <end position="408"/>
    </location>
</feature>
<feature type="chain" id="PRO_5011617029" evidence="1">
    <location>
        <begin position="22"/>
        <end position="431"/>
    </location>
</feature>
<accession>A0A1H8HWJ0</accession>
<dbReference type="GO" id="GO:0006508">
    <property type="term" value="P:proteolysis"/>
    <property type="evidence" value="ECO:0007669"/>
    <property type="project" value="InterPro"/>
</dbReference>
<dbReference type="Proteomes" id="UP000198984">
    <property type="component" value="Unassembled WGS sequence"/>
</dbReference>